<dbReference type="Proteomes" id="UP000659654">
    <property type="component" value="Unassembled WGS sequence"/>
</dbReference>
<dbReference type="WBParaSite" id="BXY_0756800.1">
    <property type="protein sequence ID" value="BXY_0756800.1"/>
    <property type="gene ID" value="BXY_0756800"/>
</dbReference>
<evidence type="ECO:0000313" key="4">
    <source>
        <dbReference type="Proteomes" id="UP000095284"/>
    </source>
</evidence>
<organism evidence="4 6">
    <name type="scientific">Bursaphelenchus xylophilus</name>
    <name type="common">Pinewood nematode worm</name>
    <name type="synonym">Aphelenchoides xylophilus</name>
    <dbReference type="NCBI Taxonomy" id="6326"/>
    <lineage>
        <taxon>Eukaryota</taxon>
        <taxon>Metazoa</taxon>
        <taxon>Ecdysozoa</taxon>
        <taxon>Nematoda</taxon>
        <taxon>Chromadorea</taxon>
        <taxon>Rhabditida</taxon>
        <taxon>Tylenchina</taxon>
        <taxon>Tylenchomorpha</taxon>
        <taxon>Aphelenchoidea</taxon>
        <taxon>Aphelenchoididae</taxon>
        <taxon>Bursaphelenchus</taxon>
    </lineage>
</organism>
<name>A0A1I7S3I7_BURXY</name>
<evidence type="ECO:0000313" key="5">
    <source>
        <dbReference type="Proteomes" id="UP000659654"/>
    </source>
</evidence>
<reference evidence="6" key="1">
    <citation type="submission" date="2016-11" db="UniProtKB">
        <authorList>
            <consortium name="WormBaseParasite"/>
        </authorList>
    </citation>
    <scope>IDENTIFICATION</scope>
</reference>
<evidence type="ECO:0000256" key="1">
    <source>
        <dbReference type="ARBA" id="ARBA00008848"/>
    </source>
</evidence>
<protein>
    <submittedName>
        <fullName evidence="3">(pine wood nematode) hypothetical protein</fullName>
    </submittedName>
    <submittedName>
        <fullName evidence="6">C-CAP/cofactor C-like domain-containing protein</fullName>
    </submittedName>
</protein>
<dbReference type="InterPro" id="IPR012945">
    <property type="entry name" value="Tubulin-bd_cofactor_C_dom"/>
</dbReference>
<evidence type="ECO:0000313" key="6">
    <source>
        <dbReference type="WBParaSite" id="BXY_0756800.1"/>
    </source>
</evidence>
<gene>
    <name evidence="3" type="ORF">BXYJ_LOCUS9374</name>
</gene>
<evidence type="ECO:0000259" key="2">
    <source>
        <dbReference type="PROSITE" id="PS51329"/>
    </source>
</evidence>
<dbReference type="GO" id="GO:0005096">
    <property type="term" value="F:GTPase activator activity"/>
    <property type="evidence" value="ECO:0007669"/>
    <property type="project" value="InterPro"/>
</dbReference>
<dbReference type="PROSITE" id="PS51329">
    <property type="entry name" value="C_CAP_COFACTOR_C"/>
    <property type="match status" value="1"/>
</dbReference>
<reference evidence="3" key="2">
    <citation type="submission" date="2020-09" db="EMBL/GenBank/DDBJ databases">
        <authorList>
            <person name="Kikuchi T."/>
        </authorList>
    </citation>
    <scope>NUCLEOTIDE SEQUENCE</scope>
    <source>
        <strain evidence="3">Ka4C1</strain>
    </source>
</reference>
<dbReference type="Gene3D" id="2.160.20.70">
    <property type="match status" value="1"/>
</dbReference>
<comment type="similarity">
    <text evidence="1">Belongs to the TBCC family.</text>
</comment>
<dbReference type="SMR" id="A0A1I7S3I7"/>
<dbReference type="OrthoDB" id="194775at2759"/>
<dbReference type="eggNOG" id="KOG2512">
    <property type="taxonomic scope" value="Eukaryota"/>
</dbReference>
<proteinExistence type="inferred from homology"/>
<dbReference type="Proteomes" id="UP000582659">
    <property type="component" value="Unassembled WGS sequence"/>
</dbReference>
<sequence>MAADLVDMTLQVSGESKAVIVYNEDEINNKAVVIEGCSDSGFYLLGVPKSVTIEKCNRCLIVIPACKGSIFYRSSNNGTIFACCQQFRAKQSDFLFYGFVSTDPIIENCNAVFQEITSVISGMDEWLHKAGLAGKPNKTKQVRDFTPEVSELIVNDAAQVPTDSYLPSMYHDECRQLEKDKGICLVKDNG</sequence>
<dbReference type="GO" id="GO:1990075">
    <property type="term" value="C:periciliary membrane compartment"/>
    <property type="evidence" value="ECO:0007669"/>
    <property type="project" value="TreeGrafter"/>
</dbReference>
<accession>A0A1I7S3I7</accession>
<dbReference type="AlphaFoldDB" id="A0A1I7S3I7"/>
<keyword evidence="5" id="KW-1185">Reference proteome</keyword>
<dbReference type="InterPro" id="IPR039093">
    <property type="entry name" value="XRP2"/>
</dbReference>
<evidence type="ECO:0000313" key="3">
    <source>
        <dbReference type="EMBL" id="CAD5226829.1"/>
    </source>
</evidence>
<dbReference type="Pfam" id="PF07986">
    <property type="entry name" value="TBCC"/>
    <property type="match status" value="1"/>
</dbReference>
<dbReference type="Proteomes" id="UP000095284">
    <property type="component" value="Unplaced"/>
</dbReference>
<dbReference type="GO" id="GO:0005929">
    <property type="term" value="C:cilium"/>
    <property type="evidence" value="ECO:0007669"/>
    <property type="project" value="TreeGrafter"/>
</dbReference>
<dbReference type="PANTHER" id="PTHR15440:SF0">
    <property type="entry name" value="PROTEIN XRP2"/>
    <property type="match status" value="1"/>
</dbReference>
<dbReference type="EMBL" id="CAJFCV020000004">
    <property type="protein sequence ID" value="CAG9116336.1"/>
    <property type="molecule type" value="Genomic_DNA"/>
</dbReference>
<dbReference type="PANTHER" id="PTHR15440">
    <property type="entry name" value="XRP2 PROTEIN"/>
    <property type="match status" value="1"/>
</dbReference>
<dbReference type="EMBL" id="CAJFDI010000004">
    <property type="protein sequence ID" value="CAD5226829.1"/>
    <property type="molecule type" value="Genomic_DNA"/>
</dbReference>
<dbReference type="InterPro" id="IPR017901">
    <property type="entry name" value="C-CAP_CF_C-like"/>
</dbReference>
<dbReference type="GO" id="GO:0006892">
    <property type="term" value="P:post-Golgi vesicle-mediated transport"/>
    <property type="evidence" value="ECO:0007669"/>
    <property type="project" value="TreeGrafter"/>
</dbReference>
<dbReference type="InterPro" id="IPR016098">
    <property type="entry name" value="CAP/MinC_C"/>
</dbReference>
<feature type="domain" description="C-CAP/cofactor C-like" evidence="2">
    <location>
        <begin position="1"/>
        <end position="147"/>
    </location>
</feature>